<evidence type="ECO:0000313" key="4">
    <source>
        <dbReference type="Proteomes" id="UP000184387"/>
    </source>
</evidence>
<reference evidence="3 4" key="1">
    <citation type="submission" date="2016-11" db="EMBL/GenBank/DDBJ databases">
        <authorList>
            <person name="Jaros S."/>
            <person name="Januszkiewicz K."/>
            <person name="Wedrychowicz H."/>
        </authorList>
    </citation>
    <scope>NUCLEOTIDE SEQUENCE [LARGE SCALE GENOMIC DNA]</scope>
    <source>
        <strain evidence="3 4">DSM 14916</strain>
    </source>
</reference>
<feature type="compositionally biased region" description="Gly residues" evidence="1">
    <location>
        <begin position="126"/>
        <end position="135"/>
    </location>
</feature>
<dbReference type="InterPro" id="IPR025979">
    <property type="entry name" value="ChrR-like_cupin_dom"/>
</dbReference>
<protein>
    <submittedName>
        <fullName evidence="3">ChrR Cupin-like domain-containing protein</fullName>
    </submittedName>
</protein>
<accession>A0A1M6C498</accession>
<name>A0A1M6C498_9PROT</name>
<feature type="compositionally biased region" description="Gly residues" evidence="1">
    <location>
        <begin position="143"/>
        <end position="152"/>
    </location>
</feature>
<evidence type="ECO:0000313" key="3">
    <source>
        <dbReference type="EMBL" id="SHI55621.1"/>
    </source>
</evidence>
<dbReference type="SUPFAM" id="SSF51182">
    <property type="entry name" value="RmlC-like cupins"/>
    <property type="match status" value="1"/>
</dbReference>
<dbReference type="AlphaFoldDB" id="A0A1M6C498"/>
<dbReference type="Pfam" id="PF12973">
    <property type="entry name" value="Cupin_7"/>
    <property type="match status" value="1"/>
</dbReference>
<feature type="domain" description="ChrR-like cupin" evidence="2">
    <location>
        <begin position="25"/>
        <end position="110"/>
    </location>
</feature>
<feature type="region of interest" description="Disordered" evidence="1">
    <location>
        <begin position="115"/>
        <end position="175"/>
    </location>
</feature>
<dbReference type="InterPro" id="IPR011051">
    <property type="entry name" value="RmlC_Cupin_sf"/>
</dbReference>
<dbReference type="Proteomes" id="UP000184387">
    <property type="component" value="Unassembled WGS sequence"/>
</dbReference>
<evidence type="ECO:0000256" key="1">
    <source>
        <dbReference type="SAM" id="MobiDB-lite"/>
    </source>
</evidence>
<dbReference type="RefSeq" id="WP_175562542.1">
    <property type="nucleotide sequence ID" value="NZ_FQZF01000003.1"/>
</dbReference>
<proteinExistence type="predicted"/>
<dbReference type="STRING" id="198092.SAMN02745194_00574"/>
<evidence type="ECO:0000259" key="2">
    <source>
        <dbReference type="Pfam" id="PF12973"/>
    </source>
</evidence>
<organism evidence="3 4">
    <name type="scientific">Muricoccus roseus</name>
    <dbReference type="NCBI Taxonomy" id="198092"/>
    <lineage>
        <taxon>Bacteria</taxon>
        <taxon>Pseudomonadati</taxon>
        <taxon>Pseudomonadota</taxon>
        <taxon>Alphaproteobacteria</taxon>
        <taxon>Acetobacterales</taxon>
        <taxon>Roseomonadaceae</taxon>
        <taxon>Muricoccus</taxon>
    </lineage>
</organism>
<sequence>MAGSGLRMGQAGEAVPFEIPGATGDFRIQILNEDGAKGVVTSIVHLPAGGKIPAHFHDAGEEMHYVLEGDLIDAGETLGVGAFLTHAKGVVHGPHESKGGARVLTVQSWQSEGGAFDFRPAEGQEPAGGQGGSGNSGDALRGSPGGASGGGSNTSQVDAESQEEAARDHRNKGYS</sequence>
<dbReference type="InterPro" id="IPR014710">
    <property type="entry name" value="RmlC-like_jellyroll"/>
</dbReference>
<dbReference type="EMBL" id="FQZF01000003">
    <property type="protein sequence ID" value="SHI55621.1"/>
    <property type="molecule type" value="Genomic_DNA"/>
</dbReference>
<dbReference type="Gene3D" id="2.60.120.10">
    <property type="entry name" value="Jelly Rolls"/>
    <property type="match status" value="1"/>
</dbReference>
<keyword evidence="4" id="KW-1185">Reference proteome</keyword>
<gene>
    <name evidence="3" type="ORF">SAMN02745194_00574</name>
</gene>